<sequence>MSENSRIQMIRGHPFPNLAWFTKEHIEETLDYDSRDGDIIICSYPKTGTTWLQYIILQILSKGKEFPSFNEALFKTVPFMEMTGRGPVDAMEGLRIYKHHCPFHLIKKNDKAKYLYIYRNPEDTFVSYFYFLQNLWEKNFDFEELFEKFLAKEVEYGRYFEHIQSFLAHKKDKNLLIVSYENLYNNRKEEYLRIARFLGEDYYQNLVKDEALLNQIIEKTSFDNMKKNLPFVHPGSKENSEEPVKTVDFFRKGGVGDGKNKLSESQIKRIRDLASEILKGTEVLKEWYRE</sequence>
<evidence type="ECO:0000313" key="5">
    <source>
        <dbReference type="Proteomes" id="UP000887116"/>
    </source>
</evidence>
<organism evidence="4 5">
    <name type="scientific">Trichonephila clavata</name>
    <name type="common">Joro spider</name>
    <name type="synonym">Nephila clavata</name>
    <dbReference type="NCBI Taxonomy" id="2740835"/>
    <lineage>
        <taxon>Eukaryota</taxon>
        <taxon>Metazoa</taxon>
        <taxon>Ecdysozoa</taxon>
        <taxon>Arthropoda</taxon>
        <taxon>Chelicerata</taxon>
        <taxon>Arachnida</taxon>
        <taxon>Araneae</taxon>
        <taxon>Araneomorphae</taxon>
        <taxon>Entelegynae</taxon>
        <taxon>Araneoidea</taxon>
        <taxon>Nephilidae</taxon>
        <taxon>Trichonephila</taxon>
    </lineage>
</organism>
<dbReference type="SUPFAM" id="SSF52540">
    <property type="entry name" value="P-loop containing nucleoside triphosphate hydrolases"/>
    <property type="match status" value="1"/>
</dbReference>
<name>A0A8X6LQB0_TRICU</name>
<dbReference type="EMBL" id="BMAO01027703">
    <property type="protein sequence ID" value="GFR19061.1"/>
    <property type="molecule type" value="Genomic_DNA"/>
</dbReference>
<feature type="domain" description="Sulfotransferase" evidence="3">
    <location>
        <begin position="36"/>
        <end position="281"/>
    </location>
</feature>
<accession>A0A8X6LQB0</accession>
<evidence type="ECO:0000256" key="1">
    <source>
        <dbReference type="ARBA" id="ARBA00005771"/>
    </source>
</evidence>
<evidence type="ECO:0000313" key="4">
    <source>
        <dbReference type="EMBL" id="GFR19061.1"/>
    </source>
</evidence>
<evidence type="ECO:0000259" key="3">
    <source>
        <dbReference type="Pfam" id="PF00685"/>
    </source>
</evidence>
<dbReference type="InterPro" id="IPR000863">
    <property type="entry name" value="Sulfotransferase_dom"/>
</dbReference>
<proteinExistence type="inferred from homology"/>
<dbReference type="Pfam" id="PF00685">
    <property type="entry name" value="Sulfotransfer_1"/>
    <property type="match status" value="1"/>
</dbReference>
<reference evidence="4" key="1">
    <citation type="submission" date="2020-07" db="EMBL/GenBank/DDBJ databases">
        <title>Multicomponent nature underlies the extraordinary mechanical properties of spider dragline silk.</title>
        <authorList>
            <person name="Kono N."/>
            <person name="Nakamura H."/>
            <person name="Mori M."/>
            <person name="Yoshida Y."/>
            <person name="Ohtoshi R."/>
            <person name="Malay A.D."/>
            <person name="Moran D.A.P."/>
            <person name="Tomita M."/>
            <person name="Numata K."/>
            <person name="Arakawa K."/>
        </authorList>
    </citation>
    <scope>NUCLEOTIDE SEQUENCE</scope>
</reference>
<dbReference type="OrthoDB" id="6409834at2759"/>
<dbReference type="Proteomes" id="UP000887116">
    <property type="component" value="Unassembled WGS sequence"/>
</dbReference>
<keyword evidence="5" id="KW-1185">Reference proteome</keyword>
<comment type="similarity">
    <text evidence="1">Belongs to the sulfotransferase 1 family.</text>
</comment>
<evidence type="ECO:0000256" key="2">
    <source>
        <dbReference type="ARBA" id="ARBA00022679"/>
    </source>
</evidence>
<keyword evidence="2" id="KW-0808">Transferase</keyword>
<protein>
    <submittedName>
        <fullName evidence="4">Sulfotransferase 1 family member D1</fullName>
    </submittedName>
</protein>
<dbReference type="PANTHER" id="PTHR11783">
    <property type="entry name" value="SULFOTRANSFERASE SULT"/>
    <property type="match status" value="1"/>
</dbReference>
<dbReference type="GO" id="GO:0008146">
    <property type="term" value="F:sulfotransferase activity"/>
    <property type="evidence" value="ECO:0007669"/>
    <property type="project" value="InterPro"/>
</dbReference>
<dbReference type="Gene3D" id="3.40.50.300">
    <property type="entry name" value="P-loop containing nucleotide triphosphate hydrolases"/>
    <property type="match status" value="1"/>
</dbReference>
<dbReference type="InterPro" id="IPR027417">
    <property type="entry name" value="P-loop_NTPase"/>
</dbReference>
<comment type="caution">
    <text evidence="4">The sequence shown here is derived from an EMBL/GenBank/DDBJ whole genome shotgun (WGS) entry which is preliminary data.</text>
</comment>
<dbReference type="AlphaFoldDB" id="A0A8X6LQB0"/>
<gene>
    <name evidence="4" type="primary">Sult1d1</name>
    <name evidence="4" type="ORF">TNCT_125701</name>
</gene>